<evidence type="ECO:0000313" key="2">
    <source>
        <dbReference type="EMBL" id="MDQ0342735.1"/>
    </source>
</evidence>
<keyword evidence="1" id="KW-0472">Membrane</keyword>
<accession>A0ABU0D2X6</accession>
<gene>
    <name evidence="2" type="ORF">J2S14_001547</name>
</gene>
<name>A0ABU0D2X6_9BACI</name>
<keyword evidence="1" id="KW-1133">Transmembrane helix</keyword>
<organism evidence="2 3">
    <name type="scientific">Lederbergia wuyishanensis</name>
    <dbReference type="NCBI Taxonomy" id="1347903"/>
    <lineage>
        <taxon>Bacteria</taxon>
        <taxon>Bacillati</taxon>
        <taxon>Bacillota</taxon>
        <taxon>Bacilli</taxon>
        <taxon>Bacillales</taxon>
        <taxon>Bacillaceae</taxon>
        <taxon>Lederbergia</taxon>
    </lineage>
</organism>
<evidence type="ECO:0000313" key="3">
    <source>
        <dbReference type="Proteomes" id="UP001232343"/>
    </source>
</evidence>
<keyword evidence="1" id="KW-0812">Transmembrane</keyword>
<sequence length="247" mass="28485">MNSNKIDYDLKNHFQKEQIEIHPLVKQRMLNTLENLPERQKAKLHFSFSTFKYVAGSIVCLLLAFVTIFHFISNQNQSGNNYVIPDDMTTVQNSTETFTTVMPKSWETINLGYDPKLVIDMVPHDNSASITVSEGVFYITTGGGEENTRNILMENFEASDSYQDFVDKMVDYHNQSGSSIEEIDKVEDIPIFMRKIDDQITLMAYPVVDKKPFAILIQSFEVNTVEKLIEEGYYHYFKQAIQLTHPN</sequence>
<keyword evidence="3" id="KW-1185">Reference proteome</keyword>
<proteinExistence type="predicted"/>
<feature type="transmembrane region" description="Helical" evidence="1">
    <location>
        <begin position="53"/>
        <end position="72"/>
    </location>
</feature>
<dbReference type="EMBL" id="JAUSUO010000002">
    <property type="protein sequence ID" value="MDQ0342735.1"/>
    <property type="molecule type" value="Genomic_DNA"/>
</dbReference>
<comment type="caution">
    <text evidence="2">The sequence shown here is derived from an EMBL/GenBank/DDBJ whole genome shotgun (WGS) entry which is preliminary data.</text>
</comment>
<protein>
    <submittedName>
        <fullName evidence="2">Uncharacterized protein</fullName>
    </submittedName>
</protein>
<reference evidence="2 3" key="1">
    <citation type="submission" date="2023-07" db="EMBL/GenBank/DDBJ databases">
        <title>Genomic Encyclopedia of Type Strains, Phase IV (KMG-IV): sequencing the most valuable type-strain genomes for metagenomic binning, comparative biology and taxonomic classification.</title>
        <authorList>
            <person name="Goeker M."/>
        </authorList>
    </citation>
    <scope>NUCLEOTIDE SEQUENCE [LARGE SCALE GENOMIC DNA]</scope>
    <source>
        <strain evidence="2 3">DSM 27848</strain>
    </source>
</reference>
<dbReference type="RefSeq" id="WP_244680732.1">
    <property type="nucleotide sequence ID" value="NZ_JALIRM010000002.1"/>
</dbReference>
<dbReference type="Proteomes" id="UP001232343">
    <property type="component" value="Unassembled WGS sequence"/>
</dbReference>
<evidence type="ECO:0000256" key="1">
    <source>
        <dbReference type="SAM" id="Phobius"/>
    </source>
</evidence>